<dbReference type="InterPro" id="IPR019815">
    <property type="entry name" value="Translation_initiation_fac_3_C"/>
</dbReference>
<dbReference type="EMBL" id="LCKF01000016">
    <property type="protein sequence ID" value="KKT91207.1"/>
    <property type="molecule type" value="Genomic_DNA"/>
</dbReference>
<keyword evidence="2 7" id="KW-0396">Initiation factor</keyword>
<dbReference type="Gene3D" id="3.10.20.80">
    <property type="entry name" value="Translation initiation factor 3 (IF-3), N-terminal domain"/>
    <property type="match status" value="1"/>
</dbReference>
<protein>
    <recommendedName>
        <fullName evidence="4">Translation initiation factor IF-3</fullName>
    </recommendedName>
</protein>
<dbReference type="GO" id="GO:0003743">
    <property type="term" value="F:translation initiation factor activity"/>
    <property type="evidence" value="ECO:0007669"/>
    <property type="project" value="UniProtKB-UniRule"/>
</dbReference>
<sequence>MQRLALVRQKSLCYDGLIQYRTNNQIKAPEVRVIDEHSQNLGVLPLAKAIDIAREKGLDLIEISATANPPVARIMDFDKFRYQKEKEDRKQRQSQKANELKQVRITPRAALNDLRIKAKRTDEFLEDGHKVEVSIFLRGREKGNKDWALAKLEEFLKLISVEHQRLVEPKKGGRGFITQIAKK</sequence>
<dbReference type="PANTHER" id="PTHR10938">
    <property type="entry name" value="TRANSLATION INITIATION FACTOR IF-3"/>
    <property type="match status" value="1"/>
</dbReference>
<dbReference type="NCBIfam" id="TIGR00168">
    <property type="entry name" value="infC"/>
    <property type="match status" value="1"/>
</dbReference>
<dbReference type="GO" id="GO:0043022">
    <property type="term" value="F:ribosome binding"/>
    <property type="evidence" value="ECO:0007669"/>
    <property type="project" value="TreeGrafter"/>
</dbReference>
<evidence type="ECO:0000313" key="7">
    <source>
        <dbReference type="EMBL" id="KKT91207.1"/>
    </source>
</evidence>
<evidence type="ECO:0000256" key="2">
    <source>
        <dbReference type="ARBA" id="ARBA00022540"/>
    </source>
</evidence>
<dbReference type="PANTHER" id="PTHR10938:SF0">
    <property type="entry name" value="TRANSLATION INITIATION FACTOR IF-3, MITOCHONDRIAL"/>
    <property type="match status" value="1"/>
</dbReference>
<proteinExistence type="inferred from homology"/>
<dbReference type="InterPro" id="IPR001288">
    <property type="entry name" value="Translation_initiation_fac_3"/>
</dbReference>
<dbReference type="GO" id="GO:0032790">
    <property type="term" value="P:ribosome disassembly"/>
    <property type="evidence" value="ECO:0007669"/>
    <property type="project" value="TreeGrafter"/>
</dbReference>
<organism evidence="7 8">
    <name type="scientific">Candidatus Jorgensenbacteria bacterium GW2011_GWA2_45_13</name>
    <dbReference type="NCBI Taxonomy" id="1618662"/>
    <lineage>
        <taxon>Bacteria</taxon>
        <taxon>Candidatus Joergenseniibacteriota</taxon>
    </lineage>
</organism>
<dbReference type="InterPro" id="IPR036787">
    <property type="entry name" value="T_IF-3_N_sf"/>
</dbReference>
<evidence type="ECO:0000259" key="5">
    <source>
        <dbReference type="Pfam" id="PF00707"/>
    </source>
</evidence>
<accession>A0A0G1NDL5</accession>
<dbReference type="SUPFAM" id="SSF55200">
    <property type="entry name" value="Translation initiation factor IF3, C-terminal domain"/>
    <property type="match status" value="1"/>
</dbReference>
<keyword evidence="3" id="KW-0648">Protein biosynthesis</keyword>
<name>A0A0G1NDL5_9BACT</name>
<dbReference type="Pfam" id="PF00707">
    <property type="entry name" value="IF3_C"/>
    <property type="match status" value="1"/>
</dbReference>
<dbReference type="Pfam" id="PF05198">
    <property type="entry name" value="IF3_N"/>
    <property type="match status" value="1"/>
</dbReference>
<comment type="caution">
    <text evidence="7">The sequence shown here is derived from an EMBL/GenBank/DDBJ whole genome shotgun (WGS) entry which is preliminary data.</text>
</comment>
<comment type="similarity">
    <text evidence="1">Belongs to the IF-3 family.</text>
</comment>
<dbReference type="InterPro" id="IPR019814">
    <property type="entry name" value="Translation_initiation_fac_3_N"/>
</dbReference>
<feature type="domain" description="Translation initiation factor 3 N-terminal" evidence="6">
    <location>
        <begin position="22"/>
        <end position="91"/>
    </location>
</feature>
<evidence type="ECO:0000259" key="6">
    <source>
        <dbReference type="Pfam" id="PF05198"/>
    </source>
</evidence>
<feature type="domain" description="Translation initiation factor 3 C-terminal" evidence="5">
    <location>
        <begin position="99"/>
        <end position="182"/>
    </location>
</feature>
<reference evidence="7 8" key="1">
    <citation type="journal article" date="2015" name="Nature">
        <title>rRNA introns, odd ribosomes, and small enigmatic genomes across a large radiation of phyla.</title>
        <authorList>
            <person name="Brown C.T."/>
            <person name="Hug L.A."/>
            <person name="Thomas B.C."/>
            <person name="Sharon I."/>
            <person name="Castelle C.J."/>
            <person name="Singh A."/>
            <person name="Wilkins M.J."/>
            <person name="Williams K.H."/>
            <person name="Banfield J.F."/>
        </authorList>
    </citation>
    <scope>NUCLEOTIDE SEQUENCE [LARGE SCALE GENOMIC DNA]</scope>
</reference>
<dbReference type="SUPFAM" id="SSF54364">
    <property type="entry name" value="Translation initiation factor IF3, N-terminal domain"/>
    <property type="match status" value="1"/>
</dbReference>
<evidence type="ECO:0000313" key="8">
    <source>
        <dbReference type="Proteomes" id="UP000033966"/>
    </source>
</evidence>
<dbReference type="InterPro" id="IPR036788">
    <property type="entry name" value="T_IF-3_C_sf"/>
</dbReference>
<evidence type="ECO:0000256" key="4">
    <source>
        <dbReference type="NCBIfam" id="TIGR00168"/>
    </source>
</evidence>
<dbReference type="Proteomes" id="UP000033966">
    <property type="component" value="Unassembled WGS sequence"/>
</dbReference>
<dbReference type="GO" id="GO:0005737">
    <property type="term" value="C:cytoplasm"/>
    <property type="evidence" value="ECO:0007669"/>
    <property type="project" value="UniProtKB-ARBA"/>
</dbReference>
<dbReference type="AlphaFoldDB" id="A0A0G1NDL5"/>
<evidence type="ECO:0000256" key="1">
    <source>
        <dbReference type="ARBA" id="ARBA00005439"/>
    </source>
</evidence>
<dbReference type="Gene3D" id="3.30.110.10">
    <property type="entry name" value="Translation initiation factor 3 (IF-3), C-terminal domain"/>
    <property type="match status" value="1"/>
</dbReference>
<gene>
    <name evidence="7" type="ORF">UW92_C0016G0016</name>
</gene>
<evidence type="ECO:0000256" key="3">
    <source>
        <dbReference type="ARBA" id="ARBA00022917"/>
    </source>
</evidence>